<protein>
    <submittedName>
        <fullName evidence="7">Putative membrane protein</fullName>
    </submittedName>
</protein>
<feature type="transmembrane region" description="Helical" evidence="5">
    <location>
        <begin position="280"/>
        <end position="297"/>
    </location>
</feature>
<dbReference type="GO" id="GO:0009055">
    <property type="term" value="F:electron transfer activity"/>
    <property type="evidence" value="ECO:0007669"/>
    <property type="project" value="InterPro"/>
</dbReference>
<evidence type="ECO:0000256" key="4">
    <source>
        <dbReference type="PROSITE-ProRule" id="PRU00433"/>
    </source>
</evidence>
<organism evidence="7 8">
    <name type="scientific">Longimicrobium terrae</name>
    <dbReference type="NCBI Taxonomy" id="1639882"/>
    <lineage>
        <taxon>Bacteria</taxon>
        <taxon>Pseudomonadati</taxon>
        <taxon>Gemmatimonadota</taxon>
        <taxon>Longimicrobiia</taxon>
        <taxon>Longimicrobiales</taxon>
        <taxon>Longimicrobiaceae</taxon>
        <taxon>Longimicrobium</taxon>
    </lineage>
</organism>
<feature type="transmembrane region" description="Helical" evidence="5">
    <location>
        <begin position="225"/>
        <end position="242"/>
    </location>
</feature>
<evidence type="ECO:0000313" key="7">
    <source>
        <dbReference type="EMBL" id="MBB6072252.1"/>
    </source>
</evidence>
<dbReference type="RefSeq" id="WP_170032040.1">
    <property type="nucleotide sequence ID" value="NZ_JABDTL010000001.1"/>
</dbReference>
<keyword evidence="5" id="KW-0472">Membrane</keyword>
<dbReference type="InterPro" id="IPR010389">
    <property type="entry name" value="Urate_ox_N"/>
</dbReference>
<evidence type="ECO:0000256" key="1">
    <source>
        <dbReference type="ARBA" id="ARBA00022617"/>
    </source>
</evidence>
<dbReference type="GO" id="GO:0046872">
    <property type="term" value="F:metal ion binding"/>
    <property type="evidence" value="ECO:0007669"/>
    <property type="project" value="UniProtKB-KW"/>
</dbReference>
<keyword evidence="5" id="KW-1133">Transmembrane helix</keyword>
<dbReference type="GO" id="GO:0020037">
    <property type="term" value="F:heme binding"/>
    <property type="evidence" value="ECO:0007669"/>
    <property type="project" value="InterPro"/>
</dbReference>
<dbReference type="Proteomes" id="UP000582837">
    <property type="component" value="Unassembled WGS sequence"/>
</dbReference>
<proteinExistence type="predicted"/>
<dbReference type="SUPFAM" id="SSF46626">
    <property type="entry name" value="Cytochrome c"/>
    <property type="match status" value="1"/>
</dbReference>
<feature type="transmembrane region" description="Helical" evidence="5">
    <location>
        <begin position="84"/>
        <end position="107"/>
    </location>
</feature>
<keyword evidence="3 4" id="KW-0408">Iron</keyword>
<gene>
    <name evidence="7" type="ORF">HNQ61_003914</name>
</gene>
<evidence type="ECO:0000259" key="6">
    <source>
        <dbReference type="PROSITE" id="PS51007"/>
    </source>
</evidence>
<feature type="transmembrane region" description="Helical" evidence="5">
    <location>
        <begin position="119"/>
        <end position="138"/>
    </location>
</feature>
<dbReference type="AlphaFoldDB" id="A0A841H2R2"/>
<feature type="transmembrane region" description="Helical" evidence="5">
    <location>
        <begin position="248"/>
        <end position="268"/>
    </location>
</feature>
<name>A0A841H2R2_9BACT</name>
<accession>A0A841H2R2</accession>
<evidence type="ECO:0000256" key="2">
    <source>
        <dbReference type="ARBA" id="ARBA00022723"/>
    </source>
</evidence>
<dbReference type="EMBL" id="JACHIA010000013">
    <property type="protein sequence ID" value="MBB6072252.1"/>
    <property type="molecule type" value="Genomic_DNA"/>
</dbReference>
<dbReference type="Pfam" id="PF06181">
    <property type="entry name" value="Urate_ox_N"/>
    <property type="match status" value="1"/>
</dbReference>
<keyword evidence="1 4" id="KW-0349">Heme</keyword>
<feature type="transmembrane region" description="Helical" evidence="5">
    <location>
        <begin position="12"/>
        <end position="34"/>
    </location>
</feature>
<dbReference type="PROSITE" id="PS51007">
    <property type="entry name" value="CYTC"/>
    <property type="match status" value="1"/>
</dbReference>
<comment type="caution">
    <text evidence="7">The sequence shown here is derived from an EMBL/GenBank/DDBJ whole genome shotgun (WGS) entry which is preliminary data.</text>
</comment>
<evidence type="ECO:0000256" key="5">
    <source>
        <dbReference type="SAM" id="Phobius"/>
    </source>
</evidence>
<evidence type="ECO:0000256" key="3">
    <source>
        <dbReference type="ARBA" id="ARBA00023004"/>
    </source>
</evidence>
<feature type="domain" description="Cytochrome c" evidence="6">
    <location>
        <begin position="307"/>
        <end position="396"/>
    </location>
</feature>
<sequence length="399" mass="43508">MSPAIRELLDLVFRWMHVIAGIMWIGNSMLWNWLDRNLQPSKTGKPGIQGEIWLLHSGGFYFMEKDLGGWDRDRPLHWFKWQAYTTWLTGAALLIVVYYASGGALLIDPAVADLTPGQAVAVAAGSIVAAWLAYDFFLGRLISRMGRMGAVLGLGLVLAVAYALTHLLSGRAAYLHVGAMLGTLMAGNVFRVIMPSQRSLVAAVERGELPDTAPAKRAKERSIHNNYMTFPVIVLMVSSHFSDLYSHRLSWVLLGILVLGGATARHILNVRFGWPRWKPALAATFAATLGALALFTVRPARSSASVAPDAAGPVTFAQANAVIQKRCAVCHSADPADRTFGPAPAGVAFETPEQIIARVERIRVRAVETKTMPPANKTHISDAERVLLGRWIAQGARRD</sequence>
<dbReference type="InterPro" id="IPR009056">
    <property type="entry name" value="Cyt_c-like_dom"/>
</dbReference>
<keyword evidence="5" id="KW-0812">Transmembrane</keyword>
<dbReference type="InterPro" id="IPR036909">
    <property type="entry name" value="Cyt_c-like_dom_sf"/>
</dbReference>
<feature type="transmembrane region" description="Helical" evidence="5">
    <location>
        <begin position="174"/>
        <end position="193"/>
    </location>
</feature>
<evidence type="ECO:0000313" key="8">
    <source>
        <dbReference type="Proteomes" id="UP000582837"/>
    </source>
</evidence>
<keyword evidence="8" id="KW-1185">Reference proteome</keyword>
<keyword evidence="2 4" id="KW-0479">Metal-binding</keyword>
<reference evidence="7 8" key="1">
    <citation type="submission" date="2020-08" db="EMBL/GenBank/DDBJ databases">
        <title>Genomic Encyclopedia of Type Strains, Phase IV (KMG-IV): sequencing the most valuable type-strain genomes for metagenomic binning, comparative biology and taxonomic classification.</title>
        <authorList>
            <person name="Goeker M."/>
        </authorList>
    </citation>
    <scope>NUCLEOTIDE SEQUENCE [LARGE SCALE GENOMIC DNA]</scope>
    <source>
        <strain evidence="7 8">DSM 29007</strain>
    </source>
</reference>
<feature type="transmembrane region" description="Helical" evidence="5">
    <location>
        <begin position="150"/>
        <end position="168"/>
    </location>
</feature>
<dbReference type="Gene3D" id="1.10.760.10">
    <property type="entry name" value="Cytochrome c-like domain"/>
    <property type="match status" value="1"/>
</dbReference>